<proteinExistence type="inferred from homology"/>
<feature type="transmembrane region" description="Helical" evidence="5">
    <location>
        <begin position="255"/>
        <end position="276"/>
    </location>
</feature>
<keyword evidence="5" id="KW-0813">Transport</keyword>
<evidence type="ECO:0000313" key="7">
    <source>
        <dbReference type="Proteomes" id="UP001289135"/>
    </source>
</evidence>
<dbReference type="GO" id="GO:0033281">
    <property type="term" value="C:TAT protein transport complex"/>
    <property type="evidence" value="ECO:0007669"/>
    <property type="project" value="UniProtKB-UniRule"/>
</dbReference>
<dbReference type="PRINTS" id="PR01840">
    <property type="entry name" value="TATCFAMILY"/>
</dbReference>
<comment type="subunit">
    <text evidence="5">The Tat system comprises two distinct complexes: a TatABC complex, containing multiple copies of TatA, TatB and TatC subunits, and a separate TatA complex, containing only TatA subunits. Substrates initially bind to the TatABC complex, which probably triggers association of the separate TatA complex to form the active translocon.</text>
</comment>
<dbReference type="HAMAP" id="MF_00902">
    <property type="entry name" value="TatC"/>
    <property type="match status" value="1"/>
</dbReference>
<feature type="transmembrane region" description="Helical" evidence="5">
    <location>
        <begin position="231"/>
        <end position="249"/>
    </location>
</feature>
<dbReference type="NCBIfam" id="TIGR00945">
    <property type="entry name" value="tatC"/>
    <property type="match status" value="1"/>
</dbReference>
<evidence type="ECO:0000313" key="6">
    <source>
        <dbReference type="EMBL" id="MDZ5761533.1"/>
    </source>
</evidence>
<evidence type="ECO:0000256" key="5">
    <source>
        <dbReference type="HAMAP-Rule" id="MF_00902"/>
    </source>
</evidence>
<name>A0AAE4VME1_9RICK</name>
<keyword evidence="5" id="KW-0811">Translocation</keyword>
<organism evidence="6 7">
    <name type="scientific">Lyticum sinuosum</name>
    <dbReference type="NCBI Taxonomy" id="1332059"/>
    <lineage>
        <taxon>Bacteria</taxon>
        <taxon>Pseudomonadati</taxon>
        <taxon>Pseudomonadota</taxon>
        <taxon>Alphaproteobacteria</taxon>
        <taxon>Rickettsiales</taxon>
        <taxon>Lyticum</taxon>
    </lineage>
</organism>
<keyword evidence="2 5" id="KW-0812">Transmembrane</keyword>
<gene>
    <name evidence="5" type="primary">tatC</name>
    <name evidence="6" type="ORF">Lyticum_00717</name>
</gene>
<comment type="subcellular location">
    <subcellularLocation>
        <location evidence="5">Cell membrane</location>
        <topology evidence="5">Multi-pass membrane protein</topology>
    </subcellularLocation>
    <subcellularLocation>
        <location evidence="1">Membrane</location>
        <topology evidence="1">Multi-pass membrane protein</topology>
    </subcellularLocation>
</comment>
<dbReference type="Pfam" id="PF00902">
    <property type="entry name" value="TatC"/>
    <property type="match status" value="1"/>
</dbReference>
<feature type="transmembrane region" description="Helical" evidence="5">
    <location>
        <begin position="112"/>
        <end position="133"/>
    </location>
</feature>
<keyword evidence="7" id="KW-1185">Reference proteome</keyword>
<dbReference type="GO" id="GO:0009977">
    <property type="term" value="F:proton motive force dependent protein transmembrane transporter activity"/>
    <property type="evidence" value="ECO:0007669"/>
    <property type="project" value="TreeGrafter"/>
</dbReference>
<accession>A0AAE4VME1</accession>
<comment type="similarity">
    <text evidence="5">Belongs to the TatC family.</text>
</comment>
<evidence type="ECO:0000256" key="3">
    <source>
        <dbReference type="ARBA" id="ARBA00022989"/>
    </source>
</evidence>
<dbReference type="InterPro" id="IPR002033">
    <property type="entry name" value="TatC"/>
</dbReference>
<dbReference type="PANTHER" id="PTHR30371:SF0">
    <property type="entry name" value="SEC-INDEPENDENT PROTEIN TRANSLOCASE PROTEIN TATC, CHLOROPLASTIC-RELATED"/>
    <property type="match status" value="1"/>
</dbReference>
<dbReference type="EMBL" id="JARGYU010000003">
    <property type="protein sequence ID" value="MDZ5761533.1"/>
    <property type="molecule type" value="Genomic_DNA"/>
</dbReference>
<reference evidence="6" key="1">
    <citation type="submission" date="2023-02" db="EMBL/GenBank/DDBJ databases">
        <title>Host association and intracellularity evolved multiple times independently in the Rickettsiales.</title>
        <authorList>
            <person name="Castelli M."/>
            <person name="Nardi T."/>
            <person name="Gammuto L."/>
            <person name="Bellinzona G."/>
            <person name="Sabaneyeva E."/>
            <person name="Potekhin A."/>
            <person name="Serra V."/>
            <person name="Petroni G."/>
            <person name="Sassera D."/>
        </authorList>
    </citation>
    <scope>NUCLEOTIDE SEQUENCE</scope>
    <source>
        <strain evidence="6">USBL-36I1</strain>
    </source>
</reference>
<dbReference type="PANTHER" id="PTHR30371">
    <property type="entry name" value="SEC-INDEPENDENT PROTEIN TRANSLOCASE PROTEIN TATC"/>
    <property type="match status" value="1"/>
</dbReference>
<feature type="transmembrane region" description="Helical" evidence="5">
    <location>
        <begin position="145"/>
        <end position="168"/>
    </location>
</feature>
<keyword evidence="5" id="KW-0653">Protein transport</keyword>
<dbReference type="GO" id="GO:0043953">
    <property type="term" value="P:protein transport by the Tat complex"/>
    <property type="evidence" value="ECO:0007669"/>
    <property type="project" value="UniProtKB-UniRule"/>
</dbReference>
<sequence>MSNDSFNSDYIKKKHIQNNDKKLNEINNNKKRNSFYNNNFRQYTLLEHYSEIRLRLIYCLLVYSVFFITVYYFINDVYHFIFLQISSKNSIKLLATDISELFSSYITLSHRISLLIISPFIFWQIYLFCAPGLYYREKKIATLSLLFFCLLAICGGSTAYFLVIPASWKFFTSFSLSKVREIDVILTPKLINFISFYLDIITGFVWSFQLPLLIGILCVSKIISISTLRLWRRYFIVISFIFAAIITPPDVISQVSVAIPLIIIYELMIFFCSFFLKD</sequence>
<feature type="transmembrane region" description="Helical" evidence="5">
    <location>
        <begin position="196"/>
        <end position="219"/>
    </location>
</feature>
<protein>
    <recommendedName>
        <fullName evidence="5">Sec-independent protein translocase protein TatC</fullName>
    </recommendedName>
</protein>
<evidence type="ECO:0000256" key="4">
    <source>
        <dbReference type="ARBA" id="ARBA00023136"/>
    </source>
</evidence>
<comment type="function">
    <text evidence="5">Part of the twin-arginine translocation (Tat) system that transports large folded proteins containing a characteristic twin-arginine motif in their signal peptide across membranes. Together with TatB, TatC is part of a receptor directly interacting with Tat signal peptides.</text>
</comment>
<keyword evidence="5" id="KW-1003">Cell membrane</keyword>
<evidence type="ECO:0000256" key="1">
    <source>
        <dbReference type="ARBA" id="ARBA00004141"/>
    </source>
</evidence>
<comment type="caution">
    <text evidence="6">The sequence shown here is derived from an EMBL/GenBank/DDBJ whole genome shotgun (WGS) entry which is preliminary data.</text>
</comment>
<feature type="transmembrane region" description="Helical" evidence="5">
    <location>
        <begin position="56"/>
        <end position="74"/>
    </location>
</feature>
<dbReference type="GO" id="GO:0065002">
    <property type="term" value="P:intracellular protein transmembrane transport"/>
    <property type="evidence" value="ECO:0007669"/>
    <property type="project" value="TreeGrafter"/>
</dbReference>
<dbReference type="Proteomes" id="UP001289135">
    <property type="component" value="Unassembled WGS sequence"/>
</dbReference>
<keyword evidence="3 5" id="KW-1133">Transmembrane helix</keyword>
<keyword evidence="4 5" id="KW-0472">Membrane</keyword>
<dbReference type="RefSeq" id="WP_322498957.1">
    <property type="nucleotide sequence ID" value="NZ_JARGYU010000003.1"/>
</dbReference>
<evidence type="ECO:0000256" key="2">
    <source>
        <dbReference type="ARBA" id="ARBA00022692"/>
    </source>
</evidence>
<dbReference type="AlphaFoldDB" id="A0AAE4VME1"/>